<proteinExistence type="predicted"/>
<evidence type="ECO:0000313" key="1">
    <source>
        <dbReference type="Proteomes" id="UP000887579"/>
    </source>
</evidence>
<sequence length="320" mass="36783">MNDTTATPTAADLSGEDTSTTLECGGKNEAYDFARFALVIYVGTPIALLGLLFNAFLVKVFSNRKRLQTPTFYLFLLAIFDSLICLIYIPFFTIDAFAIYFKNEQLHHIWHSYAMILYGTSRVVQFASTYMVVCATIERFIVVGNIKWLSCVSTEVGRYSTATVSLLVIFILRLPAFFDYKVIYLPNCPKFEDYTFDPVLMNSEDYAMFNFYVISVVHIIVPFLLLLSLNLLIIALTKKRLYHHFGIAKNFVEMPQISSLLRKESIVSNRKHRSELRYATRTMVTIVFTYLFCNCFNVFITVMENVFKGNPLMFNEDGSR</sequence>
<reference evidence="2" key="1">
    <citation type="submission" date="2022-11" db="UniProtKB">
        <authorList>
            <consortium name="WormBaseParasite"/>
        </authorList>
    </citation>
    <scope>IDENTIFICATION</scope>
</reference>
<evidence type="ECO:0000313" key="2">
    <source>
        <dbReference type="WBParaSite" id="ES5_v2.g11935.t1"/>
    </source>
</evidence>
<name>A0AC34F4H3_9BILA</name>
<dbReference type="Proteomes" id="UP000887579">
    <property type="component" value="Unplaced"/>
</dbReference>
<protein>
    <submittedName>
        <fullName evidence="2">G-protein coupled receptors family 1 profile domain-containing protein</fullName>
    </submittedName>
</protein>
<dbReference type="WBParaSite" id="ES5_v2.g11935.t1">
    <property type="protein sequence ID" value="ES5_v2.g11935.t1"/>
    <property type="gene ID" value="ES5_v2.g11935"/>
</dbReference>
<accession>A0AC34F4H3</accession>
<organism evidence="1 2">
    <name type="scientific">Panagrolaimus sp. ES5</name>
    <dbReference type="NCBI Taxonomy" id="591445"/>
    <lineage>
        <taxon>Eukaryota</taxon>
        <taxon>Metazoa</taxon>
        <taxon>Ecdysozoa</taxon>
        <taxon>Nematoda</taxon>
        <taxon>Chromadorea</taxon>
        <taxon>Rhabditida</taxon>
        <taxon>Tylenchina</taxon>
        <taxon>Panagrolaimomorpha</taxon>
        <taxon>Panagrolaimoidea</taxon>
        <taxon>Panagrolaimidae</taxon>
        <taxon>Panagrolaimus</taxon>
    </lineage>
</organism>